<dbReference type="EMBL" id="JAIWYP010000013">
    <property type="protein sequence ID" value="KAH3714911.1"/>
    <property type="molecule type" value="Genomic_DNA"/>
</dbReference>
<reference evidence="1" key="2">
    <citation type="submission" date="2020-11" db="EMBL/GenBank/DDBJ databases">
        <authorList>
            <person name="McCartney M.A."/>
            <person name="Auch B."/>
            <person name="Kono T."/>
            <person name="Mallez S."/>
            <person name="Becker A."/>
            <person name="Gohl D.M."/>
            <person name="Silverstein K.A.T."/>
            <person name="Koren S."/>
            <person name="Bechman K.B."/>
            <person name="Herman A."/>
            <person name="Abrahante J.E."/>
            <person name="Garbe J."/>
        </authorList>
    </citation>
    <scope>NUCLEOTIDE SEQUENCE</scope>
    <source>
        <strain evidence="1">Duluth1</strain>
        <tissue evidence="1">Whole animal</tissue>
    </source>
</reference>
<sequence length="82" mass="9134">MSAPRQLQCSVPQGSCLGSWLYLTYAGTLFDVIPPHISVYGFADDHTANIRFTPTPSMERKAIQDLQDCAITINNWLMEISS</sequence>
<keyword evidence="2" id="KW-1185">Reference proteome</keyword>
<evidence type="ECO:0000313" key="2">
    <source>
        <dbReference type="Proteomes" id="UP000828390"/>
    </source>
</evidence>
<reference evidence="1" key="1">
    <citation type="journal article" date="2019" name="bioRxiv">
        <title>The Genome of the Zebra Mussel, Dreissena polymorpha: A Resource for Invasive Species Research.</title>
        <authorList>
            <person name="McCartney M.A."/>
            <person name="Auch B."/>
            <person name="Kono T."/>
            <person name="Mallez S."/>
            <person name="Zhang Y."/>
            <person name="Obille A."/>
            <person name="Becker A."/>
            <person name="Abrahante J.E."/>
            <person name="Garbe J."/>
            <person name="Badalamenti J.P."/>
            <person name="Herman A."/>
            <person name="Mangelson H."/>
            <person name="Liachko I."/>
            <person name="Sullivan S."/>
            <person name="Sone E.D."/>
            <person name="Koren S."/>
            <person name="Silverstein K.A.T."/>
            <person name="Beckman K.B."/>
            <person name="Gohl D.M."/>
        </authorList>
    </citation>
    <scope>NUCLEOTIDE SEQUENCE</scope>
    <source>
        <strain evidence="1">Duluth1</strain>
        <tissue evidence="1">Whole animal</tissue>
    </source>
</reference>
<name>A0A9D4C0A6_DREPO</name>
<organism evidence="1 2">
    <name type="scientific">Dreissena polymorpha</name>
    <name type="common">Zebra mussel</name>
    <name type="synonym">Mytilus polymorpha</name>
    <dbReference type="NCBI Taxonomy" id="45954"/>
    <lineage>
        <taxon>Eukaryota</taxon>
        <taxon>Metazoa</taxon>
        <taxon>Spiralia</taxon>
        <taxon>Lophotrochozoa</taxon>
        <taxon>Mollusca</taxon>
        <taxon>Bivalvia</taxon>
        <taxon>Autobranchia</taxon>
        <taxon>Heteroconchia</taxon>
        <taxon>Euheterodonta</taxon>
        <taxon>Imparidentia</taxon>
        <taxon>Neoheterodontei</taxon>
        <taxon>Myida</taxon>
        <taxon>Dreissenoidea</taxon>
        <taxon>Dreissenidae</taxon>
        <taxon>Dreissena</taxon>
    </lineage>
</organism>
<gene>
    <name evidence="1" type="ORF">DPMN_057613</name>
</gene>
<dbReference type="AlphaFoldDB" id="A0A9D4C0A6"/>
<comment type="caution">
    <text evidence="1">The sequence shown here is derived from an EMBL/GenBank/DDBJ whole genome shotgun (WGS) entry which is preliminary data.</text>
</comment>
<evidence type="ECO:0000313" key="1">
    <source>
        <dbReference type="EMBL" id="KAH3714911.1"/>
    </source>
</evidence>
<proteinExistence type="predicted"/>
<accession>A0A9D4C0A6</accession>
<dbReference type="Proteomes" id="UP000828390">
    <property type="component" value="Unassembled WGS sequence"/>
</dbReference>
<protein>
    <submittedName>
        <fullName evidence="1">Uncharacterized protein</fullName>
    </submittedName>
</protein>